<comment type="caution">
    <text evidence="1">The sequence shown here is derived from an EMBL/GenBank/DDBJ whole genome shotgun (WGS) entry which is preliminary data.</text>
</comment>
<evidence type="ECO:0000313" key="1">
    <source>
        <dbReference type="EMBL" id="MBK1630291.1"/>
    </source>
</evidence>
<sequence length="87" mass="9725">MASSAPLGADISEPEITNISIHGFWLLFEGEEHFLSFDDFPWFRDAPVASIFNLEQPHPGHLYWPDLDVDLGIATIKSPENYPLIAG</sequence>
<accession>A0ABS1CEF1</accession>
<dbReference type="RefSeq" id="WP_200234979.1">
    <property type="nucleotide sequence ID" value="NZ_NRRV01000010.1"/>
</dbReference>
<evidence type="ECO:0000313" key="2">
    <source>
        <dbReference type="Proteomes" id="UP000748752"/>
    </source>
</evidence>
<gene>
    <name evidence="1" type="ORF">CKO31_05920</name>
</gene>
<proteinExistence type="predicted"/>
<keyword evidence="2" id="KW-1185">Reference proteome</keyword>
<name>A0ABS1CEF1_9GAMM</name>
<dbReference type="EMBL" id="NRRV01000010">
    <property type="protein sequence ID" value="MBK1630291.1"/>
    <property type="molecule type" value="Genomic_DNA"/>
</dbReference>
<dbReference type="InterPro" id="IPR018841">
    <property type="entry name" value="DUF2442"/>
</dbReference>
<protein>
    <submittedName>
        <fullName evidence="1">Integron cassette protein</fullName>
    </submittedName>
</protein>
<dbReference type="Proteomes" id="UP000748752">
    <property type="component" value="Unassembled WGS sequence"/>
</dbReference>
<dbReference type="Pfam" id="PF10387">
    <property type="entry name" value="DUF2442"/>
    <property type="match status" value="1"/>
</dbReference>
<reference evidence="1 2" key="1">
    <citation type="journal article" date="2020" name="Microorganisms">
        <title>Osmotic Adaptation and Compatible Solute Biosynthesis of Phototrophic Bacteria as Revealed from Genome Analyses.</title>
        <authorList>
            <person name="Imhoff J.F."/>
            <person name="Rahn T."/>
            <person name="Kunzel S."/>
            <person name="Keller A."/>
            <person name="Neulinger S.C."/>
        </authorList>
    </citation>
    <scope>NUCLEOTIDE SEQUENCE [LARGE SCALE GENOMIC DNA]</scope>
    <source>
        <strain evidence="1 2">DSM 6210</strain>
    </source>
</reference>
<organism evidence="1 2">
    <name type="scientific">Thiohalocapsa halophila</name>
    <dbReference type="NCBI Taxonomy" id="69359"/>
    <lineage>
        <taxon>Bacteria</taxon>
        <taxon>Pseudomonadati</taxon>
        <taxon>Pseudomonadota</taxon>
        <taxon>Gammaproteobacteria</taxon>
        <taxon>Chromatiales</taxon>
        <taxon>Chromatiaceae</taxon>
        <taxon>Thiohalocapsa</taxon>
    </lineage>
</organism>